<dbReference type="Gene3D" id="2.170.16.10">
    <property type="entry name" value="Hedgehog/Intein (Hint) domain"/>
    <property type="match status" value="1"/>
</dbReference>
<dbReference type="Pfam" id="PF05203">
    <property type="entry name" value="Hom_end_hint"/>
    <property type="match status" value="1"/>
</dbReference>
<name>A0A1G4KM81_9SACH</name>
<dbReference type="GO" id="GO:0003677">
    <property type="term" value="F:DNA binding"/>
    <property type="evidence" value="ECO:0007669"/>
    <property type="project" value="InterPro"/>
</dbReference>
<dbReference type="AlphaFoldDB" id="A0A1G4KM81"/>
<evidence type="ECO:0000259" key="1">
    <source>
        <dbReference type="PROSITE" id="PS50819"/>
    </source>
</evidence>
<dbReference type="PROSITE" id="PS50819">
    <property type="entry name" value="INTEIN_ENDONUCLEASE"/>
    <property type="match status" value="1"/>
</dbReference>
<feature type="domain" description="DOD-type homing endonuclease" evidence="1">
    <location>
        <begin position="219"/>
        <end position="369"/>
    </location>
</feature>
<dbReference type="GO" id="GO:0016539">
    <property type="term" value="P:intein-mediated protein splicing"/>
    <property type="evidence" value="ECO:0007669"/>
    <property type="project" value="InterPro"/>
</dbReference>
<gene>
    <name evidence="2" type="ORF">LANO_0H12640G</name>
</gene>
<sequence length="650" mass="73314">MSNPIDFLGGFVKGTKIMMASGERKSVDGIKVGDFVMKEDGTPVQVVATPSKVTDTITIHQATNHTAHLKDPTRSPPWGVFGFTCAKRQSLKFETYQVKKDSYRSNGKRVISIHQLTATQTRDGREIVVVKNKDKLYKHAGDEEAANEYISKVMGPYPYRIIDWECEVGDLDYLTGGPRTSTDLSFYPLNFENPVLLPWLENHFSRAVSTKEIEGMSWLLGFWVGDGYRRGPIFALHNEDNDVNGRLRRNGALWGMDLIIKKVGPESSKKATGYLHTYTGTLRNLYHKSPICEVLSGLGFWENGRRGAAKRVPMFLSTDQVIVREAFLAGLIDSDGCCRIQNNCLRAKIVTALPPVRDAISAIGRSLGLNVTVYFYHERIHKLGYHESDAWTFNLFGGPNLEILQSILNRCSCERKRDPPIQYEKASEEFESQEDRSSRIRKEMLAEEDSEEGNDDTDDTEDALLSEIDEMSLVEAKDLKVETPDTYFDGQQGDEHKDIVLNPNRVRFTTEDCGEKEVFGLICSTKTNLLTGDQIVVGSSRYVTGETTSRPEFAITCLSCKCKNTIVWCRVPWDRAGCHRVCHPCARAYTRSKLKCYKTTCNHILKPCIFNLFRSRDLEKRTRINADGTSLEGYPCKKCVGGIYVSNSRD</sequence>
<dbReference type="GO" id="GO:0004519">
    <property type="term" value="F:endonuclease activity"/>
    <property type="evidence" value="ECO:0007669"/>
    <property type="project" value="InterPro"/>
</dbReference>
<evidence type="ECO:0000313" key="3">
    <source>
        <dbReference type="Proteomes" id="UP000189911"/>
    </source>
</evidence>
<protein>
    <submittedName>
        <fullName evidence="2">LANO_0H12640g1_1</fullName>
    </submittedName>
</protein>
<proteinExistence type="predicted"/>
<dbReference type="Pfam" id="PF05204">
    <property type="entry name" value="Hom_end"/>
    <property type="match status" value="1"/>
</dbReference>
<dbReference type="SUPFAM" id="SSF55608">
    <property type="entry name" value="Homing endonucleases"/>
    <property type="match status" value="2"/>
</dbReference>
<dbReference type="EMBL" id="LT598447">
    <property type="protein sequence ID" value="SCV05672.1"/>
    <property type="molecule type" value="Genomic_DNA"/>
</dbReference>
<dbReference type="InterPro" id="IPR027434">
    <property type="entry name" value="Homing_endonucl"/>
</dbReference>
<dbReference type="SUPFAM" id="SSF51294">
    <property type="entry name" value="Hedgehog/intein (Hint) domain"/>
    <property type="match status" value="1"/>
</dbReference>
<evidence type="ECO:0000313" key="2">
    <source>
        <dbReference type="EMBL" id="SCV05672.1"/>
    </source>
</evidence>
<dbReference type="InterPro" id="IPR007868">
    <property type="entry name" value="Hom_end_hint"/>
</dbReference>
<dbReference type="InterPro" id="IPR004042">
    <property type="entry name" value="Intein_endonuc_central"/>
</dbReference>
<dbReference type="InterPro" id="IPR006142">
    <property type="entry name" value="INTEIN"/>
</dbReference>
<dbReference type="OrthoDB" id="4037793at2759"/>
<dbReference type="InterPro" id="IPR007869">
    <property type="entry name" value="Homing_endonuc_PI-Sce"/>
</dbReference>
<dbReference type="Proteomes" id="UP000189911">
    <property type="component" value="Chromosome H"/>
</dbReference>
<keyword evidence="3" id="KW-1185">Reference proteome</keyword>
<dbReference type="InterPro" id="IPR036844">
    <property type="entry name" value="Hint_dom_sf"/>
</dbReference>
<dbReference type="Gene3D" id="3.10.28.10">
    <property type="entry name" value="Homing endonucleases"/>
    <property type="match status" value="2"/>
</dbReference>
<reference evidence="3" key="1">
    <citation type="submission" date="2016-03" db="EMBL/GenBank/DDBJ databases">
        <authorList>
            <person name="Devillers Hugo."/>
        </authorList>
    </citation>
    <scope>NUCLEOTIDE SEQUENCE [LARGE SCALE GENOMIC DNA]</scope>
</reference>
<organism evidence="2 3">
    <name type="scientific">Lachancea nothofagi CBS 11611</name>
    <dbReference type="NCBI Taxonomy" id="1266666"/>
    <lineage>
        <taxon>Eukaryota</taxon>
        <taxon>Fungi</taxon>
        <taxon>Dikarya</taxon>
        <taxon>Ascomycota</taxon>
        <taxon>Saccharomycotina</taxon>
        <taxon>Saccharomycetes</taxon>
        <taxon>Saccharomycetales</taxon>
        <taxon>Saccharomycetaceae</taxon>
        <taxon>Lachancea</taxon>
    </lineage>
</organism>
<accession>A0A1G4KM81</accession>
<dbReference type="PRINTS" id="PR00379">
    <property type="entry name" value="INTEIN"/>
</dbReference>